<sequence>MGSILVQYVILRGDLFRVLNWPVGAIIAQACHACTSVIWTYKEDPNVIEYTKDMDNMRKVVLEAKDEEHLQALSDVLQENKIDFKLWIEQPENTPTCIVVKPYKKDDVQAYFKKCKLFK</sequence>
<dbReference type="EMBL" id="LR789444">
    <property type="protein sequence ID" value="CAB3265306.1"/>
    <property type="molecule type" value="mRNA"/>
</dbReference>
<dbReference type="InterPro" id="IPR023476">
    <property type="entry name" value="Pep_tRNA_hydro_II_dom_sf"/>
</dbReference>
<dbReference type="InterPro" id="IPR042237">
    <property type="entry name" value="PTRHD1"/>
</dbReference>
<comment type="catalytic activity">
    <reaction evidence="3">
        <text>an N-acyl-L-alpha-aminoacyl-tRNA + H2O = an N-acyl-L-amino acid + a tRNA + H(+)</text>
        <dbReference type="Rhea" id="RHEA:54448"/>
        <dbReference type="Rhea" id="RHEA-COMP:10123"/>
        <dbReference type="Rhea" id="RHEA-COMP:13883"/>
        <dbReference type="ChEBI" id="CHEBI:15377"/>
        <dbReference type="ChEBI" id="CHEBI:15378"/>
        <dbReference type="ChEBI" id="CHEBI:59874"/>
        <dbReference type="ChEBI" id="CHEBI:78442"/>
        <dbReference type="ChEBI" id="CHEBI:138191"/>
        <dbReference type="EC" id="3.1.1.29"/>
    </reaction>
</comment>
<dbReference type="PANTHER" id="PTHR46194:SF1">
    <property type="entry name" value="PEPTIDYL-TRNA HYDROLASE PTRHD1-RELATED"/>
    <property type="match status" value="1"/>
</dbReference>
<evidence type="ECO:0000256" key="1">
    <source>
        <dbReference type="ARBA" id="ARBA00013260"/>
    </source>
</evidence>
<evidence type="ECO:0000313" key="4">
    <source>
        <dbReference type="EMBL" id="CAB3265305.1"/>
    </source>
</evidence>
<evidence type="ECO:0000256" key="2">
    <source>
        <dbReference type="ARBA" id="ARBA00022801"/>
    </source>
</evidence>
<evidence type="ECO:0000313" key="5">
    <source>
        <dbReference type="EMBL" id="CAB3265306.1"/>
    </source>
</evidence>
<dbReference type="InterPro" id="IPR002833">
    <property type="entry name" value="PTH2"/>
</dbReference>
<dbReference type="CDD" id="cd02429">
    <property type="entry name" value="PTH2_like"/>
    <property type="match status" value="1"/>
</dbReference>
<dbReference type="GO" id="GO:0004045">
    <property type="term" value="F:peptidyl-tRNA hydrolase activity"/>
    <property type="evidence" value="ECO:0007669"/>
    <property type="project" value="UniProtKB-EC"/>
</dbReference>
<dbReference type="AlphaFoldDB" id="A0A6F9DQQ2"/>
<proteinExistence type="evidence at transcript level"/>
<evidence type="ECO:0000256" key="3">
    <source>
        <dbReference type="ARBA" id="ARBA00048707"/>
    </source>
</evidence>
<dbReference type="EMBL" id="LR789443">
    <property type="protein sequence ID" value="CAB3265305.1"/>
    <property type="molecule type" value="mRNA"/>
</dbReference>
<dbReference type="Gene3D" id="3.40.1490.10">
    <property type="entry name" value="Bit1"/>
    <property type="match status" value="1"/>
</dbReference>
<dbReference type="PANTHER" id="PTHR46194">
    <property type="entry name" value="PEPTIDYL-TRNA HYDROLASE PTRHD1-RELATED"/>
    <property type="match status" value="1"/>
</dbReference>
<dbReference type="EC" id="3.1.1.29" evidence="1"/>
<name>A0A6F9DQQ2_9ASCI</name>
<gene>
    <name evidence="5" type="primary">Ptrhd1-002</name>
    <name evidence="4" type="synonym">Ptrhd1-001</name>
</gene>
<dbReference type="SUPFAM" id="SSF102462">
    <property type="entry name" value="Peptidyl-tRNA hydrolase II"/>
    <property type="match status" value="1"/>
</dbReference>
<accession>A0A6F9DQQ2</accession>
<organism evidence="5">
    <name type="scientific">Phallusia mammillata</name>
    <dbReference type="NCBI Taxonomy" id="59560"/>
    <lineage>
        <taxon>Eukaryota</taxon>
        <taxon>Metazoa</taxon>
        <taxon>Chordata</taxon>
        <taxon>Tunicata</taxon>
        <taxon>Ascidiacea</taxon>
        <taxon>Phlebobranchia</taxon>
        <taxon>Ascidiidae</taxon>
        <taxon>Phallusia</taxon>
    </lineage>
</organism>
<dbReference type="Pfam" id="PF01981">
    <property type="entry name" value="PTH2"/>
    <property type="match status" value="1"/>
</dbReference>
<keyword evidence="2 5" id="KW-0378">Hydrolase</keyword>
<reference evidence="5" key="1">
    <citation type="submission" date="2020-04" db="EMBL/GenBank/DDBJ databases">
        <authorList>
            <person name="Neveu A P."/>
        </authorList>
    </citation>
    <scope>NUCLEOTIDE SEQUENCE</scope>
    <source>
        <tissue evidence="5">Whole embryo</tissue>
    </source>
</reference>
<protein>
    <recommendedName>
        <fullName evidence="1">peptidyl-tRNA hydrolase</fullName>
        <ecNumber evidence="1">3.1.1.29</ecNumber>
    </recommendedName>
</protein>